<sequence length="74" mass="8031">MNEQQGAPQSNPPIKNVLVVSAIILSTAFVGVWAAADRASQGPITTWIWTGMGFSVIYLLYDIANSVKELTYES</sequence>
<evidence type="ECO:0000313" key="3">
    <source>
        <dbReference type="Proteomes" id="UP000307562"/>
    </source>
</evidence>
<proteinExistence type="predicted"/>
<dbReference type="GeneID" id="96157644"/>
<keyword evidence="1" id="KW-0812">Transmembrane</keyword>
<organism evidence="2 3">
    <name type="scientific">Natrinema pallidum</name>
    <dbReference type="NCBI Taxonomy" id="69527"/>
    <lineage>
        <taxon>Archaea</taxon>
        <taxon>Methanobacteriati</taxon>
        <taxon>Methanobacteriota</taxon>
        <taxon>Stenosarchaea group</taxon>
        <taxon>Halobacteria</taxon>
        <taxon>Halobacteriales</taxon>
        <taxon>Natrialbaceae</taxon>
        <taxon>Natrinema</taxon>
    </lineage>
</organism>
<accession>A0A4P9TIE8</accession>
<dbReference type="AlphaFoldDB" id="A0A4P9TIE8"/>
<feature type="transmembrane region" description="Helical" evidence="1">
    <location>
        <begin position="17"/>
        <end position="36"/>
    </location>
</feature>
<feature type="transmembrane region" description="Helical" evidence="1">
    <location>
        <begin position="42"/>
        <end position="61"/>
    </location>
</feature>
<protein>
    <submittedName>
        <fullName evidence="2">Mn2+/Fe2+ transporter</fullName>
    </submittedName>
</protein>
<reference evidence="3" key="1">
    <citation type="submission" date="2019-05" db="EMBL/GenBank/DDBJ databases">
        <title>Complete Genome Sequence and Methylation Pattern of the Halophilic Archaeon Natrinema pallidum BOL6-1.</title>
        <authorList>
            <person name="DasSarma P."/>
            <person name="DasSarma B.P."/>
            <person name="DasSarma S.L."/>
            <person name="Martinez F.L."/>
            <person name="Guzman D."/>
            <person name="Roberts R.J."/>
            <person name="DasSarma S."/>
        </authorList>
    </citation>
    <scope>NUCLEOTIDE SEQUENCE [LARGE SCALE GENOMIC DNA]</scope>
    <source>
        <strain evidence="3">BOL6-1</strain>
    </source>
</reference>
<keyword evidence="3" id="KW-1185">Reference proteome</keyword>
<keyword evidence="1" id="KW-1133">Transmembrane helix</keyword>
<gene>
    <name evidence="2" type="ORF">FGF80_16525</name>
</gene>
<evidence type="ECO:0000313" key="2">
    <source>
        <dbReference type="EMBL" id="QCW04728.1"/>
    </source>
</evidence>
<dbReference type="Proteomes" id="UP000307562">
    <property type="component" value="Chromosome"/>
</dbReference>
<dbReference type="KEGG" id="npl:FGF80_16525"/>
<dbReference type="EMBL" id="CP040637">
    <property type="protein sequence ID" value="QCW04728.1"/>
    <property type="molecule type" value="Genomic_DNA"/>
</dbReference>
<name>A0A4P9TIE8_9EURY</name>
<dbReference type="RefSeq" id="WP_006184846.1">
    <property type="nucleotide sequence ID" value="NZ_CP040637.1"/>
</dbReference>
<keyword evidence="1" id="KW-0472">Membrane</keyword>
<evidence type="ECO:0000256" key="1">
    <source>
        <dbReference type="SAM" id="Phobius"/>
    </source>
</evidence>